<proteinExistence type="inferred from homology"/>
<keyword evidence="10" id="KW-1185">Reference proteome</keyword>
<comment type="caution">
    <text evidence="9">The sequence shown here is derived from an EMBL/GenBank/DDBJ whole genome shotgun (WGS) entry which is preliminary data.</text>
</comment>
<organism evidence="9 10">
    <name type="scientific">Halorientalis brevis</name>
    <dbReference type="NCBI Taxonomy" id="1126241"/>
    <lineage>
        <taxon>Archaea</taxon>
        <taxon>Methanobacteriati</taxon>
        <taxon>Methanobacteriota</taxon>
        <taxon>Stenosarchaea group</taxon>
        <taxon>Halobacteria</taxon>
        <taxon>Halobacteriales</taxon>
        <taxon>Haloarculaceae</taxon>
        <taxon>Halorientalis</taxon>
    </lineage>
</organism>
<comment type="similarity">
    <text evidence="6 8">Belongs to the fluoride channel Fluc/FEX (TC 1.A.43) family.</text>
</comment>
<comment type="function">
    <text evidence="8">Fluoride-specific ion channel. Important for reducing fluoride concentration in the cell, thus reducing its toxicity.</text>
</comment>
<keyword evidence="8" id="KW-0813">Transport</keyword>
<dbReference type="InterPro" id="IPR003691">
    <property type="entry name" value="FluC"/>
</dbReference>
<evidence type="ECO:0000256" key="6">
    <source>
        <dbReference type="ARBA" id="ARBA00035120"/>
    </source>
</evidence>
<keyword evidence="8" id="KW-0407">Ion channel</keyword>
<evidence type="ECO:0000256" key="8">
    <source>
        <dbReference type="HAMAP-Rule" id="MF_00454"/>
    </source>
</evidence>
<comment type="activity regulation">
    <text evidence="8">Na(+) is not transported, but it plays an essential structural role and its presence is essential for fluoride channel function.</text>
</comment>
<dbReference type="GO" id="GO:0140114">
    <property type="term" value="P:cellular detoxification of fluoride"/>
    <property type="evidence" value="ECO:0007669"/>
    <property type="project" value="UniProtKB-UniRule"/>
</dbReference>
<evidence type="ECO:0000256" key="4">
    <source>
        <dbReference type="ARBA" id="ARBA00022989"/>
    </source>
</evidence>
<dbReference type="Proteomes" id="UP001597119">
    <property type="component" value="Unassembled WGS sequence"/>
</dbReference>
<dbReference type="HAMAP" id="MF_00454">
    <property type="entry name" value="FluC"/>
    <property type="match status" value="1"/>
</dbReference>
<dbReference type="Pfam" id="PF02537">
    <property type="entry name" value="CRCB"/>
    <property type="match status" value="1"/>
</dbReference>
<reference evidence="9 10" key="1">
    <citation type="journal article" date="2019" name="Int. J. Syst. Evol. Microbiol.">
        <title>The Global Catalogue of Microorganisms (GCM) 10K type strain sequencing project: providing services to taxonomists for standard genome sequencing and annotation.</title>
        <authorList>
            <consortium name="The Broad Institute Genomics Platform"/>
            <consortium name="The Broad Institute Genome Sequencing Center for Infectious Disease"/>
            <person name="Wu L."/>
            <person name="Ma J."/>
        </authorList>
    </citation>
    <scope>NUCLEOTIDE SEQUENCE [LARGE SCALE GENOMIC DNA]</scope>
    <source>
        <strain evidence="9 10">CGMCC 1.12125</strain>
    </source>
</reference>
<dbReference type="GO" id="GO:0062054">
    <property type="term" value="F:fluoride channel activity"/>
    <property type="evidence" value="ECO:0007669"/>
    <property type="project" value="UniProtKB-UniRule"/>
</dbReference>
<protein>
    <recommendedName>
        <fullName evidence="8">Fluoride-specific ion channel FluC</fullName>
    </recommendedName>
</protein>
<keyword evidence="3 8" id="KW-0812">Transmembrane</keyword>
<evidence type="ECO:0000256" key="3">
    <source>
        <dbReference type="ARBA" id="ARBA00022692"/>
    </source>
</evidence>
<dbReference type="RefSeq" id="WP_247378818.1">
    <property type="nucleotide sequence ID" value="NZ_JALLGV010000005.1"/>
</dbReference>
<sequence length="119" mass="12250">MVPDLWLVGLGGVVGALLRHFTAELVARETFPVGTLTVNVVGSFVLGLVTVLDPGNAVLLFVGTGACGSYTTFSSFSFDTVRLWETDEHASAVAFAALNLVGSIAAIGGAWLLGSLLPV</sequence>
<dbReference type="GO" id="GO:0046872">
    <property type="term" value="F:metal ion binding"/>
    <property type="evidence" value="ECO:0007669"/>
    <property type="project" value="UniProtKB-KW"/>
</dbReference>
<feature type="transmembrane region" description="Helical" evidence="8">
    <location>
        <begin position="58"/>
        <end position="78"/>
    </location>
</feature>
<evidence type="ECO:0000313" key="10">
    <source>
        <dbReference type="Proteomes" id="UP001597119"/>
    </source>
</evidence>
<keyword evidence="8" id="KW-0479">Metal-binding</keyword>
<dbReference type="PANTHER" id="PTHR28259">
    <property type="entry name" value="FLUORIDE EXPORT PROTEIN 1-RELATED"/>
    <property type="match status" value="1"/>
</dbReference>
<accession>A0ABD6CHY3</accession>
<keyword evidence="8" id="KW-0406">Ion transport</keyword>
<comment type="subcellular location">
    <subcellularLocation>
        <location evidence="1 8">Cell membrane</location>
        <topology evidence="1 8">Multi-pass membrane protein</topology>
    </subcellularLocation>
</comment>
<dbReference type="PANTHER" id="PTHR28259:SF1">
    <property type="entry name" value="FLUORIDE EXPORT PROTEIN 1-RELATED"/>
    <property type="match status" value="1"/>
</dbReference>
<evidence type="ECO:0000313" key="9">
    <source>
        <dbReference type="EMBL" id="MFD1589171.1"/>
    </source>
</evidence>
<comment type="catalytic activity">
    <reaction evidence="7">
        <text>fluoride(in) = fluoride(out)</text>
        <dbReference type="Rhea" id="RHEA:76159"/>
        <dbReference type="ChEBI" id="CHEBI:17051"/>
    </reaction>
    <physiologicalReaction direction="left-to-right" evidence="7">
        <dbReference type="Rhea" id="RHEA:76160"/>
    </physiologicalReaction>
</comment>
<evidence type="ECO:0000256" key="5">
    <source>
        <dbReference type="ARBA" id="ARBA00023136"/>
    </source>
</evidence>
<feature type="binding site" evidence="8">
    <location>
        <position position="68"/>
    </location>
    <ligand>
        <name>Na(+)</name>
        <dbReference type="ChEBI" id="CHEBI:29101"/>
        <note>structural</note>
    </ligand>
</feature>
<feature type="transmembrane region" description="Helical" evidence="8">
    <location>
        <begin position="6"/>
        <end position="26"/>
    </location>
</feature>
<feature type="transmembrane region" description="Helical" evidence="8">
    <location>
        <begin position="33"/>
        <end position="52"/>
    </location>
</feature>
<feature type="binding site" evidence="8">
    <location>
        <position position="71"/>
    </location>
    <ligand>
        <name>Na(+)</name>
        <dbReference type="ChEBI" id="CHEBI:29101"/>
        <note>structural</note>
    </ligand>
</feature>
<dbReference type="NCBIfam" id="TIGR00494">
    <property type="entry name" value="crcB"/>
    <property type="match status" value="1"/>
</dbReference>
<dbReference type="EMBL" id="JBHUDJ010000014">
    <property type="protein sequence ID" value="MFD1589171.1"/>
    <property type="molecule type" value="Genomic_DNA"/>
</dbReference>
<dbReference type="GO" id="GO:0005886">
    <property type="term" value="C:plasma membrane"/>
    <property type="evidence" value="ECO:0007669"/>
    <property type="project" value="UniProtKB-SubCell"/>
</dbReference>
<keyword evidence="5 8" id="KW-0472">Membrane</keyword>
<evidence type="ECO:0000256" key="7">
    <source>
        <dbReference type="ARBA" id="ARBA00035585"/>
    </source>
</evidence>
<keyword evidence="4 8" id="KW-1133">Transmembrane helix</keyword>
<evidence type="ECO:0000256" key="2">
    <source>
        <dbReference type="ARBA" id="ARBA00022475"/>
    </source>
</evidence>
<dbReference type="AlphaFoldDB" id="A0ABD6CHY3"/>
<evidence type="ECO:0000256" key="1">
    <source>
        <dbReference type="ARBA" id="ARBA00004651"/>
    </source>
</evidence>
<gene>
    <name evidence="8 9" type="primary">crcB</name>
    <name evidence="8" type="synonym">fluC</name>
    <name evidence="9" type="ORF">ACFR9U_19505</name>
</gene>
<keyword evidence="8" id="KW-0915">Sodium</keyword>
<name>A0ABD6CHY3_9EURY</name>
<feature type="transmembrane region" description="Helical" evidence="8">
    <location>
        <begin position="90"/>
        <end position="113"/>
    </location>
</feature>
<keyword evidence="2 8" id="KW-1003">Cell membrane</keyword>